<dbReference type="Gene3D" id="2.60.120.620">
    <property type="entry name" value="q2cbj1_9rhob like domain"/>
    <property type="match status" value="1"/>
</dbReference>
<name>A0ABP3XAV3_9SPHN</name>
<sequence>MLGADQGDWRRFAGGWDAMPLDAYMADGGNYRRRRYGVFHVGSRRITLLPAQPHYQSLGHNRLNGGIDRWFAPLSDDVADSVILARIFERCREIFARLAPAVESWRAEVHQFRIEAAGRDAGHPTPEGRHRDGVTAGFVMLVARDGVEGGDTRLWAPEGGHLASFTMTEPGEALFFDDGRLLHEVTPLRAAADVSVGHRDVLVVTFAPAN</sequence>
<comment type="caution">
    <text evidence="1">The sequence shown here is derived from an EMBL/GenBank/DDBJ whole genome shotgun (WGS) entry which is preliminary data.</text>
</comment>
<dbReference type="Pfam" id="PF10014">
    <property type="entry name" value="2OG-Fe_Oxy_2"/>
    <property type="match status" value="1"/>
</dbReference>
<dbReference type="Proteomes" id="UP001500738">
    <property type="component" value="Unassembled WGS sequence"/>
</dbReference>
<evidence type="ECO:0000313" key="2">
    <source>
        <dbReference type="Proteomes" id="UP001500738"/>
    </source>
</evidence>
<accession>A0ABP3XAV3</accession>
<dbReference type="GO" id="GO:0051213">
    <property type="term" value="F:dioxygenase activity"/>
    <property type="evidence" value="ECO:0007669"/>
    <property type="project" value="UniProtKB-KW"/>
</dbReference>
<reference evidence="2" key="1">
    <citation type="journal article" date="2019" name="Int. J. Syst. Evol. Microbiol.">
        <title>The Global Catalogue of Microorganisms (GCM) 10K type strain sequencing project: providing services to taxonomists for standard genome sequencing and annotation.</title>
        <authorList>
            <consortium name="The Broad Institute Genomics Platform"/>
            <consortium name="The Broad Institute Genome Sequencing Center for Infectious Disease"/>
            <person name="Wu L."/>
            <person name="Ma J."/>
        </authorList>
    </citation>
    <scope>NUCLEOTIDE SEQUENCE [LARGE SCALE GENOMIC DNA]</scope>
    <source>
        <strain evidence="2">JCM 15910</strain>
    </source>
</reference>
<dbReference type="RefSeq" id="WP_215348980.1">
    <property type="nucleotide sequence ID" value="NZ_JAFMTR010000005.1"/>
</dbReference>
<gene>
    <name evidence="1" type="ORF">GCM10009115_04890</name>
</gene>
<keyword evidence="1" id="KW-0223">Dioxygenase</keyword>
<proteinExistence type="predicted"/>
<protein>
    <submittedName>
        <fullName evidence="1">2OG-Fe dioxygenase family protein</fullName>
    </submittedName>
</protein>
<organism evidence="1 2">
    <name type="scientific">Sphingopyxis soli</name>
    <dbReference type="NCBI Taxonomy" id="592051"/>
    <lineage>
        <taxon>Bacteria</taxon>
        <taxon>Pseudomonadati</taxon>
        <taxon>Pseudomonadota</taxon>
        <taxon>Alphaproteobacteria</taxon>
        <taxon>Sphingomonadales</taxon>
        <taxon>Sphingomonadaceae</taxon>
        <taxon>Sphingopyxis</taxon>
    </lineage>
</organism>
<evidence type="ECO:0000313" key="1">
    <source>
        <dbReference type="EMBL" id="GAA0861600.1"/>
    </source>
</evidence>
<keyword evidence="2" id="KW-1185">Reference proteome</keyword>
<dbReference type="InterPro" id="IPR018724">
    <property type="entry name" value="2OG-Fe_dioxygenase"/>
</dbReference>
<keyword evidence="1" id="KW-0560">Oxidoreductase</keyword>
<dbReference type="EMBL" id="BAAAFE010000003">
    <property type="protein sequence ID" value="GAA0861600.1"/>
    <property type="molecule type" value="Genomic_DNA"/>
</dbReference>